<dbReference type="OrthoDB" id="42605at2157"/>
<evidence type="ECO:0000313" key="6">
    <source>
        <dbReference type="Proteomes" id="UP000509750"/>
    </source>
</evidence>
<accession>A0A7D5K7F9</accession>
<dbReference type="GO" id="GO:0009063">
    <property type="term" value="P:amino acid catabolic process"/>
    <property type="evidence" value="ECO:0007669"/>
    <property type="project" value="InterPro"/>
</dbReference>
<dbReference type="InterPro" id="IPR029017">
    <property type="entry name" value="Enolase-like_N"/>
</dbReference>
<comment type="cofactor">
    <cofactor evidence="1">
        <name>Mg(2+)</name>
        <dbReference type="ChEBI" id="CHEBI:18420"/>
    </cofactor>
</comment>
<evidence type="ECO:0000256" key="2">
    <source>
        <dbReference type="ARBA" id="ARBA00022723"/>
    </source>
</evidence>
<dbReference type="AlphaFoldDB" id="A0A7D5K7F9"/>
<evidence type="ECO:0000256" key="3">
    <source>
        <dbReference type="ARBA" id="ARBA00022842"/>
    </source>
</evidence>
<dbReference type="GO" id="GO:0016836">
    <property type="term" value="F:hydro-lyase activity"/>
    <property type="evidence" value="ECO:0007669"/>
    <property type="project" value="TreeGrafter"/>
</dbReference>
<organism evidence="5 6">
    <name type="scientific">Halorarum halophilum</name>
    <dbReference type="NCBI Taxonomy" id="2743090"/>
    <lineage>
        <taxon>Archaea</taxon>
        <taxon>Methanobacteriati</taxon>
        <taxon>Methanobacteriota</taxon>
        <taxon>Stenosarchaea group</taxon>
        <taxon>Halobacteria</taxon>
        <taxon>Halobacteriales</taxon>
        <taxon>Haloferacaceae</taxon>
        <taxon>Halorarum</taxon>
    </lineage>
</organism>
<dbReference type="SUPFAM" id="SSF51604">
    <property type="entry name" value="Enolase C-terminal domain-like"/>
    <property type="match status" value="1"/>
</dbReference>
<dbReference type="KEGG" id="halg:HUG10_07130"/>
<dbReference type="EMBL" id="CP058529">
    <property type="protein sequence ID" value="QLG27334.1"/>
    <property type="molecule type" value="Genomic_DNA"/>
</dbReference>
<keyword evidence="6" id="KW-1185">Reference proteome</keyword>
<feature type="domain" description="Mandelate racemase/muconate lactonizing enzyme C-terminal" evidence="4">
    <location>
        <begin position="145"/>
        <end position="241"/>
    </location>
</feature>
<evidence type="ECO:0000259" key="4">
    <source>
        <dbReference type="SMART" id="SM00922"/>
    </source>
</evidence>
<dbReference type="InterPro" id="IPR029065">
    <property type="entry name" value="Enolase_C-like"/>
</dbReference>
<dbReference type="InterPro" id="IPR018110">
    <property type="entry name" value="Mandel_Rmase/mucon_lact_enz_CS"/>
</dbReference>
<dbReference type="Gene3D" id="3.30.390.10">
    <property type="entry name" value="Enolase-like, N-terminal domain"/>
    <property type="match status" value="1"/>
</dbReference>
<dbReference type="InterPro" id="IPR013342">
    <property type="entry name" value="Mandelate_racemase_C"/>
</dbReference>
<dbReference type="Pfam" id="PF02746">
    <property type="entry name" value="MR_MLE_N"/>
    <property type="match status" value="1"/>
</dbReference>
<dbReference type="GeneID" id="56028593"/>
<dbReference type="SFLD" id="SFLDG00179">
    <property type="entry name" value="mandelate_racemase"/>
    <property type="match status" value="1"/>
</dbReference>
<dbReference type="Proteomes" id="UP000509750">
    <property type="component" value="Chromosome"/>
</dbReference>
<name>A0A7D5K7F9_9EURY</name>
<evidence type="ECO:0000313" key="5">
    <source>
        <dbReference type="EMBL" id="QLG27334.1"/>
    </source>
</evidence>
<dbReference type="SMART" id="SM00922">
    <property type="entry name" value="MR_MLE"/>
    <property type="match status" value="1"/>
</dbReference>
<dbReference type="PROSITE" id="PS00909">
    <property type="entry name" value="MR_MLE_2"/>
    <property type="match status" value="1"/>
</dbReference>
<dbReference type="Gene3D" id="3.20.20.120">
    <property type="entry name" value="Enolase-like C-terminal domain"/>
    <property type="match status" value="1"/>
</dbReference>
<dbReference type="InterPro" id="IPR013341">
    <property type="entry name" value="Mandelate_racemase_N_dom"/>
</dbReference>
<dbReference type="InterPro" id="IPR046945">
    <property type="entry name" value="RHMD-like"/>
</dbReference>
<reference evidence="5 6" key="1">
    <citation type="submission" date="2020-07" db="EMBL/GenBank/DDBJ databases">
        <title>Gai3-2, isolated from salt lake.</title>
        <authorList>
            <person name="Cui H."/>
            <person name="Shi X."/>
        </authorList>
    </citation>
    <scope>NUCLEOTIDE SEQUENCE [LARGE SCALE GENOMIC DNA]</scope>
    <source>
        <strain evidence="5 6">Gai3-2</strain>
    </source>
</reference>
<sequence>MTRVTDVDVNLYGVPNEESLDDATQSFDELELVVVDVETDDGPGMGFTHTIGEGGSAVREFVETTLAPVLVGGTAAPRVARDRIRAATTYVGREGVSELAVSAIDIALWDALGRRLDAPLYELVGGERREVPAYQTHGGWLQYDTHELVENAHDAAERGFAGMKMKVGRGHAEDAERVRAVREALPDGMDLMVDANCAYTVPEARRFARHLGAVPLDWLEEPLDKGDFAGHADLRDRIAVPVALGENLFNETQFKQAMALGAADVLQPDVTRVGGVSAWLAVAHAARTWDLPVSPHFVEPLHVHLATAFDNVPYIEHHSTVLDSVMETPLEPVEGAFTPPDDPGHGIRFEGLETYRKDD</sequence>
<keyword evidence="3" id="KW-0460">Magnesium</keyword>
<dbReference type="SFLD" id="SFLDS00001">
    <property type="entry name" value="Enolase"/>
    <property type="match status" value="1"/>
</dbReference>
<keyword evidence="2" id="KW-0479">Metal-binding</keyword>
<dbReference type="PANTHER" id="PTHR13794:SF58">
    <property type="entry name" value="MITOCHONDRIAL ENOLASE SUPERFAMILY MEMBER 1"/>
    <property type="match status" value="1"/>
</dbReference>
<gene>
    <name evidence="5" type="ORF">HUG10_07130</name>
</gene>
<proteinExistence type="predicted"/>
<dbReference type="Pfam" id="PF13378">
    <property type="entry name" value="MR_MLE_C"/>
    <property type="match status" value="1"/>
</dbReference>
<dbReference type="PANTHER" id="PTHR13794">
    <property type="entry name" value="ENOLASE SUPERFAMILY, MANDELATE RACEMASE"/>
    <property type="match status" value="1"/>
</dbReference>
<protein>
    <submittedName>
        <fullName evidence="5">Mandelate racemase/muconate lactonizing enzyme family protein</fullName>
    </submittedName>
</protein>
<dbReference type="PROSITE" id="PS00908">
    <property type="entry name" value="MR_MLE_1"/>
    <property type="match status" value="1"/>
</dbReference>
<evidence type="ECO:0000256" key="1">
    <source>
        <dbReference type="ARBA" id="ARBA00001946"/>
    </source>
</evidence>
<dbReference type="InterPro" id="IPR036849">
    <property type="entry name" value="Enolase-like_C_sf"/>
</dbReference>
<dbReference type="CDD" id="cd03316">
    <property type="entry name" value="MR_like"/>
    <property type="match status" value="1"/>
</dbReference>
<dbReference type="SUPFAM" id="SSF54826">
    <property type="entry name" value="Enolase N-terminal domain-like"/>
    <property type="match status" value="1"/>
</dbReference>
<dbReference type="GO" id="GO:0016052">
    <property type="term" value="P:carbohydrate catabolic process"/>
    <property type="evidence" value="ECO:0007669"/>
    <property type="project" value="TreeGrafter"/>
</dbReference>
<dbReference type="RefSeq" id="WP_179168909.1">
    <property type="nucleotide sequence ID" value="NZ_CP058529.1"/>
</dbReference>
<dbReference type="GO" id="GO:0000287">
    <property type="term" value="F:magnesium ion binding"/>
    <property type="evidence" value="ECO:0007669"/>
    <property type="project" value="TreeGrafter"/>
</dbReference>